<dbReference type="UniPathway" id="UPA00579">
    <property type="reaction ID" value="UER00640"/>
</dbReference>
<dbReference type="GO" id="GO:0004849">
    <property type="term" value="F:uridine kinase activity"/>
    <property type="evidence" value="ECO:0007669"/>
    <property type="project" value="UniProtKB-EC"/>
</dbReference>
<dbReference type="Proteomes" id="UP000614601">
    <property type="component" value="Unassembled WGS sequence"/>
</dbReference>
<evidence type="ECO:0000256" key="10">
    <source>
        <dbReference type="RuleBase" id="RU003825"/>
    </source>
</evidence>
<dbReference type="FunFam" id="3.40.50.2020:FF:000010">
    <property type="entry name" value="Uridine-cytidine kinase"/>
    <property type="match status" value="1"/>
</dbReference>
<name>A0A811KTW4_9BILA</name>
<feature type="domain" description="Phosphoribulokinase/uridine kinase" evidence="12">
    <location>
        <begin position="107"/>
        <end position="295"/>
    </location>
</feature>
<feature type="compositionally biased region" description="Polar residues" evidence="11">
    <location>
        <begin position="587"/>
        <end position="602"/>
    </location>
</feature>
<evidence type="ECO:0000256" key="5">
    <source>
        <dbReference type="ARBA" id="ARBA00022741"/>
    </source>
</evidence>
<comment type="similarity">
    <text evidence="3 10">Belongs to the uridine kinase family.</text>
</comment>
<dbReference type="InterPro" id="IPR006083">
    <property type="entry name" value="PRK/URK"/>
</dbReference>
<dbReference type="Gene3D" id="3.40.50.300">
    <property type="entry name" value="P-loop containing nucleotide triphosphate hydrolases"/>
    <property type="match status" value="1"/>
</dbReference>
<feature type="compositionally biased region" description="Acidic residues" evidence="11">
    <location>
        <begin position="561"/>
        <end position="578"/>
    </location>
</feature>
<dbReference type="CDD" id="cd06223">
    <property type="entry name" value="PRTases_typeI"/>
    <property type="match status" value="1"/>
</dbReference>
<accession>A0A811KTW4</accession>
<comment type="catalytic activity">
    <reaction evidence="9 10">
        <text>uridine + ATP = UMP + ADP + H(+)</text>
        <dbReference type="Rhea" id="RHEA:16825"/>
        <dbReference type="ChEBI" id="CHEBI:15378"/>
        <dbReference type="ChEBI" id="CHEBI:16704"/>
        <dbReference type="ChEBI" id="CHEBI:30616"/>
        <dbReference type="ChEBI" id="CHEBI:57865"/>
        <dbReference type="ChEBI" id="CHEBI:456216"/>
        <dbReference type="EC" id="2.7.1.48"/>
    </reaction>
</comment>
<dbReference type="NCBIfam" id="NF004018">
    <property type="entry name" value="PRK05480.1"/>
    <property type="match status" value="1"/>
</dbReference>
<evidence type="ECO:0000256" key="6">
    <source>
        <dbReference type="ARBA" id="ARBA00022777"/>
    </source>
</evidence>
<evidence type="ECO:0000256" key="8">
    <source>
        <dbReference type="ARBA" id="ARBA00047436"/>
    </source>
</evidence>
<evidence type="ECO:0000256" key="2">
    <source>
        <dbReference type="ARBA" id="ARBA00004784"/>
    </source>
</evidence>
<keyword evidence="5 10" id="KW-0547">Nucleotide-binding</keyword>
<dbReference type="NCBIfam" id="NF001097">
    <property type="entry name" value="PRK00129.1"/>
    <property type="match status" value="1"/>
</dbReference>
<protein>
    <recommendedName>
        <fullName evidence="10">Uridine kinase</fullName>
        <ecNumber evidence="10">2.7.1.48</ecNumber>
    </recommendedName>
</protein>
<dbReference type="Gene3D" id="3.40.50.2020">
    <property type="match status" value="1"/>
</dbReference>
<dbReference type="InterPro" id="IPR000836">
    <property type="entry name" value="PRTase_dom"/>
</dbReference>
<dbReference type="NCBIfam" id="TIGR00235">
    <property type="entry name" value="udk"/>
    <property type="match status" value="1"/>
</dbReference>
<dbReference type="EC" id="2.7.1.48" evidence="10"/>
<reference evidence="14" key="1">
    <citation type="submission" date="2020-09" db="EMBL/GenBank/DDBJ databases">
        <authorList>
            <person name="Kikuchi T."/>
        </authorList>
    </citation>
    <scope>NUCLEOTIDE SEQUENCE</scope>
    <source>
        <strain evidence="14">SH1</strain>
    </source>
</reference>
<dbReference type="CDD" id="cd02023">
    <property type="entry name" value="UMPK"/>
    <property type="match status" value="1"/>
</dbReference>
<dbReference type="Pfam" id="PF14681">
    <property type="entry name" value="UPRTase"/>
    <property type="match status" value="1"/>
</dbReference>
<dbReference type="EMBL" id="CAJFCW020000004">
    <property type="protein sequence ID" value="CAG9111333.1"/>
    <property type="molecule type" value="Genomic_DNA"/>
</dbReference>
<keyword evidence="6 10" id="KW-0418">Kinase</keyword>
<gene>
    <name evidence="14" type="ORF">BOKJ2_LOCUS7897</name>
</gene>
<keyword evidence="15" id="KW-1185">Reference proteome</keyword>
<comment type="pathway">
    <text evidence="2 10">Pyrimidine metabolism; CTP biosynthesis via salvage pathway; CTP from cytidine: step 1/3.</text>
</comment>
<evidence type="ECO:0000256" key="1">
    <source>
        <dbReference type="ARBA" id="ARBA00004690"/>
    </source>
</evidence>
<evidence type="ECO:0000256" key="3">
    <source>
        <dbReference type="ARBA" id="ARBA00005408"/>
    </source>
</evidence>
<dbReference type="OrthoDB" id="10257085at2759"/>
<dbReference type="AlphaFoldDB" id="A0A811KTW4"/>
<evidence type="ECO:0000256" key="4">
    <source>
        <dbReference type="ARBA" id="ARBA00022679"/>
    </source>
</evidence>
<dbReference type="SUPFAM" id="SSF52540">
    <property type="entry name" value="P-loop containing nucleoside triphosphate hydrolases"/>
    <property type="match status" value="1"/>
</dbReference>
<dbReference type="EMBL" id="CAJFDH010000004">
    <property type="protein sequence ID" value="CAD5218687.1"/>
    <property type="molecule type" value="Genomic_DNA"/>
</dbReference>
<comment type="caution">
    <text evidence="14">The sequence shown here is derived from an EMBL/GenBank/DDBJ whole genome shotgun (WGS) entry which is preliminary data.</text>
</comment>
<keyword evidence="4 10" id="KW-0808">Transferase</keyword>
<dbReference type="InterPro" id="IPR000764">
    <property type="entry name" value="Uridine_kinase-like"/>
</dbReference>
<organism evidence="14 15">
    <name type="scientific">Bursaphelenchus okinawaensis</name>
    <dbReference type="NCBI Taxonomy" id="465554"/>
    <lineage>
        <taxon>Eukaryota</taxon>
        <taxon>Metazoa</taxon>
        <taxon>Ecdysozoa</taxon>
        <taxon>Nematoda</taxon>
        <taxon>Chromadorea</taxon>
        <taxon>Rhabditida</taxon>
        <taxon>Tylenchina</taxon>
        <taxon>Tylenchomorpha</taxon>
        <taxon>Aphelenchoidea</taxon>
        <taxon>Aphelenchoididae</taxon>
        <taxon>Bursaphelenchus</taxon>
    </lineage>
</organism>
<keyword evidence="7 10" id="KW-0067">ATP-binding</keyword>
<evidence type="ECO:0000313" key="15">
    <source>
        <dbReference type="Proteomes" id="UP000614601"/>
    </source>
</evidence>
<feature type="domain" description="Phosphoribosyltransferase" evidence="13">
    <location>
        <begin position="349"/>
        <end position="552"/>
    </location>
</feature>
<dbReference type="InterPro" id="IPR029057">
    <property type="entry name" value="PRTase-like"/>
</dbReference>
<evidence type="ECO:0000259" key="12">
    <source>
        <dbReference type="Pfam" id="PF00485"/>
    </source>
</evidence>
<sequence length="602" mass="67246">MAERKDSESKRVRIDSVSSHLGVIEPNDAAGLGHQFAQAELRRAIDNQNEESQSSDVPLKTIRRHRTISGSKSEDHMLTTDRGQKVYTKGRPPWYDRAGKRLKQPFLIGICGGSASGKTTVARRIIERLEMPWVTVLSMDSFYKVLNTEEKERASQQNYNFDHPAAFDFDLLEETLKRLRDGKSVDVPVYDFTSHSRDKNAKVMYGADVLIFEGILSFFRPAIADMMDIKVFVDTDSDTRLARRLKRDTAERGRDTAGVIDQYFKFVKPAFDNFIGPAAKLADIIIPRGGDNEVAIDLIVRQVKNQLAERGYDATKNRLEWSALRSSPPAESDPVYGPLPRPDNLFIVNETPQLKGLHTIIRNRETPRDEFIFVAERLMQILIEYAMTFIPYEPTIVVTPDGEKFEGMKRASQICGVAIMRAGETLERSLRGVIKDCKIGKILIQTNDITKEPELYYLRLPKNVSEYKVLLMDANVATGAASIMAIRILLDHDVKEENITLLSLLMAENGVNSIAYAFPKVKLVTTAVDSRINEMCYIIPGMGNFGDRYYGTDAVGLTSDNENDDATESTFGDDDELGSVDSAIEGSATSGKAQSDSVTVIA</sequence>
<dbReference type="PRINTS" id="PR00988">
    <property type="entry name" value="URIDINKINASE"/>
</dbReference>
<dbReference type="UniPathway" id="UPA00574">
    <property type="reaction ID" value="UER00637"/>
</dbReference>
<evidence type="ECO:0000256" key="9">
    <source>
        <dbReference type="ARBA" id="ARBA00048909"/>
    </source>
</evidence>
<evidence type="ECO:0000313" key="14">
    <source>
        <dbReference type="EMBL" id="CAD5218687.1"/>
    </source>
</evidence>
<evidence type="ECO:0000256" key="11">
    <source>
        <dbReference type="SAM" id="MobiDB-lite"/>
    </source>
</evidence>
<dbReference type="InterPro" id="IPR027417">
    <property type="entry name" value="P-loop_NTPase"/>
</dbReference>
<feature type="region of interest" description="Disordered" evidence="11">
    <location>
        <begin position="560"/>
        <end position="602"/>
    </location>
</feature>
<dbReference type="Proteomes" id="UP000783686">
    <property type="component" value="Unassembled WGS sequence"/>
</dbReference>
<dbReference type="PANTHER" id="PTHR10285">
    <property type="entry name" value="URIDINE KINASE"/>
    <property type="match status" value="1"/>
</dbReference>
<evidence type="ECO:0000259" key="13">
    <source>
        <dbReference type="Pfam" id="PF14681"/>
    </source>
</evidence>
<dbReference type="GO" id="GO:0044211">
    <property type="term" value="P:CTP salvage"/>
    <property type="evidence" value="ECO:0007669"/>
    <property type="project" value="UniProtKB-UniPathway"/>
</dbReference>
<evidence type="ECO:0000256" key="7">
    <source>
        <dbReference type="ARBA" id="ARBA00022840"/>
    </source>
</evidence>
<dbReference type="GO" id="GO:0005524">
    <property type="term" value="F:ATP binding"/>
    <property type="evidence" value="ECO:0007669"/>
    <property type="project" value="UniProtKB-KW"/>
</dbReference>
<dbReference type="Pfam" id="PF00485">
    <property type="entry name" value="PRK"/>
    <property type="match status" value="1"/>
</dbReference>
<dbReference type="SUPFAM" id="SSF53271">
    <property type="entry name" value="PRTase-like"/>
    <property type="match status" value="1"/>
</dbReference>
<comment type="pathway">
    <text evidence="1 10">Pyrimidine metabolism; UMP biosynthesis via salvage pathway; UMP from uridine: step 1/1.</text>
</comment>
<proteinExistence type="inferred from homology"/>
<comment type="catalytic activity">
    <reaction evidence="8 10">
        <text>cytidine + ATP = CMP + ADP + H(+)</text>
        <dbReference type="Rhea" id="RHEA:24674"/>
        <dbReference type="ChEBI" id="CHEBI:15378"/>
        <dbReference type="ChEBI" id="CHEBI:17562"/>
        <dbReference type="ChEBI" id="CHEBI:30616"/>
        <dbReference type="ChEBI" id="CHEBI:60377"/>
        <dbReference type="ChEBI" id="CHEBI:456216"/>
        <dbReference type="EC" id="2.7.1.48"/>
    </reaction>
</comment>
<dbReference type="FunFam" id="3.40.50.300:FF:000339">
    <property type="entry name" value="Uridine kinase"/>
    <property type="match status" value="1"/>
</dbReference>
<dbReference type="GO" id="GO:0044206">
    <property type="term" value="P:UMP salvage"/>
    <property type="evidence" value="ECO:0007669"/>
    <property type="project" value="UniProtKB-UniPathway"/>
</dbReference>